<organism evidence="2 3">
    <name type="scientific">Aldrovandia affinis</name>
    <dbReference type="NCBI Taxonomy" id="143900"/>
    <lineage>
        <taxon>Eukaryota</taxon>
        <taxon>Metazoa</taxon>
        <taxon>Chordata</taxon>
        <taxon>Craniata</taxon>
        <taxon>Vertebrata</taxon>
        <taxon>Euteleostomi</taxon>
        <taxon>Actinopterygii</taxon>
        <taxon>Neopterygii</taxon>
        <taxon>Teleostei</taxon>
        <taxon>Notacanthiformes</taxon>
        <taxon>Halosauridae</taxon>
        <taxon>Aldrovandia</taxon>
    </lineage>
</organism>
<evidence type="ECO:0000256" key="1">
    <source>
        <dbReference type="SAM" id="MobiDB-lite"/>
    </source>
</evidence>
<comment type="caution">
    <text evidence="2">The sequence shown here is derived from an EMBL/GenBank/DDBJ whole genome shotgun (WGS) entry which is preliminary data.</text>
</comment>
<sequence>MRPAAHEGQGQEIAPTRPELVPSCLLPSASFLLITKTEGDGEFPPLTSRQLLRPVRAVTPSQSRREP</sequence>
<proteinExistence type="predicted"/>
<protein>
    <submittedName>
        <fullName evidence="2">Uncharacterized protein</fullName>
    </submittedName>
</protein>
<dbReference type="AlphaFoldDB" id="A0AAD7WLD5"/>
<evidence type="ECO:0000313" key="3">
    <source>
        <dbReference type="Proteomes" id="UP001221898"/>
    </source>
</evidence>
<name>A0AAD7WLD5_9TELE</name>
<feature type="region of interest" description="Disordered" evidence="1">
    <location>
        <begin position="38"/>
        <end position="67"/>
    </location>
</feature>
<accession>A0AAD7WLD5</accession>
<reference evidence="2" key="1">
    <citation type="journal article" date="2023" name="Science">
        <title>Genome structures resolve the early diversification of teleost fishes.</title>
        <authorList>
            <person name="Parey E."/>
            <person name="Louis A."/>
            <person name="Montfort J."/>
            <person name="Bouchez O."/>
            <person name="Roques C."/>
            <person name="Iampietro C."/>
            <person name="Lluch J."/>
            <person name="Castinel A."/>
            <person name="Donnadieu C."/>
            <person name="Desvignes T."/>
            <person name="Floi Bucao C."/>
            <person name="Jouanno E."/>
            <person name="Wen M."/>
            <person name="Mejri S."/>
            <person name="Dirks R."/>
            <person name="Jansen H."/>
            <person name="Henkel C."/>
            <person name="Chen W.J."/>
            <person name="Zahm M."/>
            <person name="Cabau C."/>
            <person name="Klopp C."/>
            <person name="Thompson A.W."/>
            <person name="Robinson-Rechavi M."/>
            <person name="Braasch I."/>
            <person name="Lecointre G."/>
            <person name="Bobe J."/>
            <person name="Postlethwait J.H."/>
            <person name="Berthelot C."/>
            <person name="Roest Crollius H."/>
            <person name="Guiguen Y."/>
        </authorList>
    </citation>
    <scope>NUCLEOTIDE SEQUENCE</scope>
    <source>
        <strain evidence="2">NC1722</strain>
    </source>
</reference>
<dbReference type="EMBL" id="JAINUG010000073">
    <property type="protein sequence ID" value="KAJ8400980.1"/>
    <property type="molecule type" value="Genomic_DNA"/>
</dbReference>
<dbReference type="Proteomes" id="UP001221898">
    <property type="component" value="Unassembled WGS sequence"/>
</dbReference>
<gene>
    <name evidence="2" type="ORF">AAFF_G00389370</name>
</gene>
<keyword evidence="3" id="KW-1185">Reference proteome</keyword>
<evidence type="ECO:0000313" key="2">
    <source>
        <dbReference type="EMBL" id="KAJ8400980.1"/>
    </source>
</evidence>